<feature type="compositionally biased region" description="Low complexity" evidence="1">
    <location>
        <begin position="95"/>
        <end position="105"/>
    </location>
</feature>
<dbReference type="GO" id="GO:0015661">
    <property type="term" value="F:L-lysine efflux transmembrane transporter activity"/>
    <property type="evidence" value="ECO:0007669"/>
    <property type="project" value="InterPro"/>
</dbReference>
<organism evidence="3 4">
    <name type="scientific">Candidatus Mailhella merdigallinarum</name>
    <dbReference type="NCBI Taxonomy" id="2838658"/>
    <lineage>
        <taxon>Bacteria</taxon>
        <taxon>Pseudomonadati</taxon>
        <taxon>Thermodesulfobacteriota</taxon>
        <taxon>Desulfovibrionia</taxon>
        <taxon>Desulfovibrionales</taxon>
        <taxon>Desulfovibrionaceae</taxon>
        <taxon>Mailhella</taxon>
    </lineage>
</organism>
<feature type="transmembrane region" description="Helical" evidence="2">
    <location>
        <begin position="60"/>
        <end position="83"/>
    </location>
</feature>
<feature type="transmembrane region" description="Helical" evidence="2">
    <location>
        <begin position="27"/>
        <end position="48"/>
    </location>
</feature>
<reference evidence="3" key="2">
    <citation type="submission" date="2021-04" db="EMBL/GenBank/DDBJ databases">
        <authorList>
            <person name="Gilroy R."/>
        </authorList>
    </citation>
    <scope>NUCLEOTIDE SEQUENCE</scope>
    <source>
        <strain evidence="3">CHK186-16707</strain>
    </source>
</reference>
<keyword evidence="2" id="KW-0812">Transmembrane</keyword>
<name>A0A9D2HDU6_9BACT</name>
<feature type="region of interest" description="Disordered" evidence="1">
    <location>
        <begin position="93"/>
        <end position="114"/>
    </location>
</feature>
<dbReference type="InterPro" id="IPR005642">
    <property type="entry name" value="LysO"/>
</dbReference>
<dbReference type="AlphaFoldDB" id="A0A9D2HDU6"/>
<evidence type="ECO:0000256" key="2">
    <source>
        <dbReference type="SAM" id="Phobius"/>
    </source>
</evidence>
<comment type="caution">
    <text evidence="3">The sequence shown here is derived from an EMBL/GenBank/DDBJ whole genome shotgun (WGS) entry which is preliminary data.</text>
</comment>
<keyword evidence="2" id="KW-0472">Membrane</keyword>
<dbReference type="EMBL" id="DXAN01000017">
    <property type="protein sequence ID" value="HJA08607.1"/>
    <property type="molecule type" value="Genomic_DNA"/>
</dbReference>
<keyword evidence="2" id="KW-1133">Transmembrane helix</keyword>
<proteinExistence type="predicted"/>
<dbReference type="Pfam" id="PF03956">
    <property type="entry name" value="Lys_export"/>
    <property type="match status" value="1"/>
</dbReference>
<sequence length="114" mass="11924">MLLEMGLIVAGIPAGWLLRRNDKAKALVGRALTWAVWALLFMLGLALGSDSALLEQISRLGARAAVISTLSVAGCLVFARLLGRWLNMDTASRPEATGTSAASAETGERSGEAV</sequence>
<evidence type="ECO:0000256" key="1">
    <source>
        <dbReference type="SAM" id="MobiDB-lite"/>
    </source>
</evidence>
<evidence type="ECO:0000313" key="4">
    <source>
        <dbReference type="Proteomes" id="UP000824225"/>
    </source>
</evidence>
<protein>
    <submittedName>
        <fullName evidence="3">Lysine exporter LysO family protein</fullName>
    </submittedName>
</protein>
<dbReference type="Proteomes" id="UP000824225">
    <property type="component" value="Unassembled WGS sequence"/>
</dbReference>
<gene>
    <name evidence="3" type="ORF">H9962_05395</name>
</gene>
<accession>A0A9D2HDU6</accession>
<reference evidence="3" key="1">
    <citation type="journal article" date="2021" name="PeerJ">
        <title>Extensive microbial diversity within the chicken gut microbiome revealed by metagenomics and culture.</title>
        <authorList>
            <person name="Gilroy R."/>
            <person name="Ravi A."/>
            <person name="Getino M."/>
            <person name="Pursley I."/>
            <person name="Horton D.L."/>
            <person name="Alikhan N.F."/>
            <person name="Baker D."/>
            <person name="Gharbi K."/>
            <person name="Hall N."/>
            <person name="Watson M."/>
            <person name="Adriaenssens E.M."/>
            <person name="Foster-Nyarko E."/>
            <person name="Jarju S."/>
            <person name="Secka A."/>
            <person name="Antonio M."/>
            <person name="Oren A."/>
            <person name="Chaudhuri R.R."/>
            <person name="La Ragione R."/>
            <person name="Hildebrand F."/>
            <person name="Pallen M.J."/>
        </authorList>
    </citation>
    <scope>NUCLEOTIDE SEQUENCE</scope>
    <source>
        <strain evidence="3">CHK186-16707</strain>
    </source>
</reference>
<evidence type="ECO:0000313" key="3">
    <source>
        <dbReference type="EMBL" id="HJA08607.1"/>
    </source>
</evidence>